<evidence type="ECO:0000313" key="6">
    <source>
        <dbReference type="EMBL" id="AAN55702.1"/>
    </source>
</evidence>
<dbReference type="NCBIfam" id="TIGR02419">
    <property type="entry name" value="C4_traR_proteo"/>
    <property type="match status" value="1"/>
</dbReference>
<reference evidence="6 7" key="2">
    <citation type="journal article" date="2005" name="Proteomics">
        <title>Global detection and characterization of hypothetical proteins in Shewanella oneidensis MR-1 using LC-MS based proteomics.</title>
        <authorList>
            <person name="Elias D.A."/>
            <person name="Monroe M.E."/>
            <person name="Marshall M.J."/>
            <person name="Romine M.F."/>
            <person name="Belieav A.S."/>
            <person name="Fredrickson J.K."/>
            <person name="Anderson G.A."/>
            <person name="Smith R.D."/>
            <person name="Lipton M.S."/>
        </authorList>
    </citation>
    <scope>NUCLEOTIDE SEQUENCE [LARGE SCALE GENOMIC DNA]</scope>
    <source>
        <strain evidence="7">ATCC 700550 / JCM 31522 / CIP 106686 / LMG 19005 / NCIMB 14063 / MR-1</strain>
    </source>
</reference>
<dbReference type="GO" id="GO:0008270">
    <property type="term" value="F:zinc ion binding"/>
    <property type="evidence" value="ECO:0007669"/>
    <property type="project" value="UniProtKB-KW"/>
</dbReference>
<evidence type="ECO:0000313" key="7">
    <source>
        <dbReference type="Proteomes" id="UP000008186"/>
    </source>
</evidence>
<organism evidence="6 7">
    <name type="scientific">Shewanella oneidensis (strain ATCC 700550 / JCM 31522 / CIP 106686 / LMG 19005 / NCIMB 14063 / MR-1)</name>
    <dbReference type="NCBI Taxonomy" id="211586"/>
    <lineage>
        <taxon>Bacteria</taxon>
        <taxon>Pseudomonadati</taxon>
        <taxon>Pseudomonadota</taxon>
        <taxon>Gammaproteobacteria</taxon>
        <taxon>Alteromonadales</taxon>
        <taxon>Shewanellaceae</taxon>
        <taxon>Shewanella</taxon>
    </lineage>
</organism>
<accession>Q8EDR9</accession>
<dbReference type="PROSITE" id="PS51128">
    <property type="entry name" value="ZF_DKSA_2"/>
    <property type="match status" value="1"/>
</dbReference>
<dbReference type="STRING" id="211586.SO_2674"/>
<dbReference type="InterPro" id="IPR000962">
    <property type="entry name" value="Znf_DskA_TraR"/>
</dbReference>
<evidence type="ECO:0000256" key="2">
    <source>
        <dbReference type="ARBA" id="ARBA00022771"/>
    </source>
</evidence>
<dbReference type="RefSeq" id="WP_011072621.1">
    <property type="nucleotide sequence ID" value="NC_004347.2"/>
</dbReference>
<dbReference type="BioCyc" id="SONE211586:G1GMP-2459-MONOMER"/>
<proteinExistence type="predicted"/>
<keyword evidence="7" id="KW-1185">Reference proteome</keyword>
<evidence type="ECO:0000259" key="5">
    <source>
        <dbReference type="Pfam" id="PF01258"/>
    </source>
</evidence>
<evidence type="ECO:0000256" key="3">
    <source>
        <dbReference type="ARBA" id="ARBA00022833"/>
    </source>
</evidence>
<dbReference type="Gene3D" id="1.20.120.910">
    <property type="entry name" value="DksA, coiled-coil domain"/>
    <property type="match status" value="1"/>
</dbReference>
<dbReference type="eggNOG" id="COG1734">
    <property type="taxonomic scope" value="Bacteria"/>
</dbReference>
<dbReference type="Pfam" id="PF01258">
    <property type="entry name" value="zf-dskA_traR"/>
    <property type="match status" value="1"/>
</dbReference>
<keyword evidence="1" id="KW-0479">Metal-binding</keyword>
<evidence type="ECO:0000256" key="1">
    <source>
        <dbReference type="ARBA" id="ARBA00022723"/>
    </source>
</evidence>
<dbReference type="InterPro" id="IPR012783">
    <property type="entry name" value="Znf_C4_TraR"/>
</dbReference>
<reference evidence="6 7" key="4">
    <citation type="journal article" date="2011" name="BMC Genomics">
        <title>Genome-wide protein localization prediction strategies for gram negative bacteria.</title>
        <authorList>
            <person name="Romine M.F."/>
        </authorList>
    </citation>
    <scope>NUCLEOTIDE SEQUENCE [LARGE SCALE GENOMIC DNA]</scope>
    <source>
        <strain evidence="7">ATCC 700550 / JCM 31522 / CIP 106686 / LMG 19005 / NCIMB 14063 / MR-1</strain>
    </source>
</reference>
<gene>
    <name evidence="6" type="primary">com</name>
    <name evidence="6" type="ordered locus">SO_2674</name>
</gene>
<dbReference type="EMBL" id="AE014299">
    <property type="protein sequence ID" value="AAN55702.1"/>
    <property type="molecule type" value="Genomic_DNA"/>
</dbReference>
<sequence>MIDQFDRAQEVEQQFRDNALSRQRKHKVEQPDINNKGERCCLDCGVVIEARRLVFMPTAVRCVECQTAKER</sequence>
<dbReference type="PaxDb" id="211586-SO_2674"/>
<dbReference type="AlphaFoldDB" id="Q8EDR9"/>
<name>Q8EDR9_SHEON</name>
<dbReference type="Proteomes" id="UP000008186">
    <property type="component" value="Chromosome"/>
</dbReference>
<dbReference type="PATRIC" id="fig|211586.12.peg.2576"/>
<dbReference type="KEGG" id="son:SO_2674"/>
<reference evidence="6 7" key="1">
    <citation type="journal article" date="2002" name="Nat. Biotechnol.">
        <title>Genome sequence of the dissimilatory metal ion-reducing bacterium Shewanella oneidensis.</title>
        <authorList>
            <person name="Heidelberg J.F."/>
            <person name="Paulsen I.T."/>
            <person name="Nelson K.E."/>
            <person name="Gaidos E.J."/>
            <person name="Nelson W.C."/>
            <person name="Read T.D."/>
            <person name="Eisen J.A."/>
            <person name="Seshadri R."/>
            <person name="Ward N."/>
            <person name="Methe B."/>
            <person name="Clayton R.A."/>
            <person name="Meyer T."/>
            <person name="Tsapin A."/>
            <person name="Scott J."/>
            <person name="Beanan M."/>
            <person name="Brinkac L."/>
            <person name="Daugherty S."/>
            <person name="DeBoy R.T."/>
            <person name="Dodson R.J."/>
            <person name="Durkin A.S."/>
            <person name="Haft D.H."/>
            <person name="Kolonay J.F."/>
            <person name="Madupu R."/>
            <person name="Peterson J.D."/>
            <person name="Umayam L.A."/>
            <person name="White O."/>
            <person name="Wolf A.M."/>
            <person name="Vamathevan J."/>
            <person name="Weidman J."/>
            <person name="Impraim M."/>
            <person name="Lee K."/>
            <person name="Berry K."/>
            <person name="Lee C."/>
            <person name="Mueller J."/>
            <person name="Khouri H."/>
            <person name="Gill J."/>
            <person name="Utterback T.R."/>
            <person name="McDonald L.A."/>
            <person name="Feldblyum T.V."/>
            <person name="Smith H.O."/>
            <person name="Venter J.C."/>
            <person name="Nealson K.H."/>
            <person name="Fraser C.M."/>
        </authorList>
    </citation>
    <scope>NUCLEOTIDE SEQUENCE [LARGE SCALE GENOMIC DNA]</scope>
    <source>
        <strain evidence="7">ATCC 700550 / JCM 31522 / CIP 106686 / LMG 19005 / NCIMB 14063 / MR-1</strain>
    </source>
</reference>
<reference evidence="6 7" key="3">
    <citation type="journal article" date="2008" name="Appl. Environ. Microbiol.">
        <title>Identification of mobile elements and pseudogenes in the Shewanella oneidensis MR-1 genome.</title>
        <authorList>
            <person name="Romine M.F."/>
            <person name="Carlson T.S."/>
            <person name="Norbeck A.D."/>
            <person name="McCue L.A."/>
            <person name="Lipton M.S."/>
        </authorList>
    </citation>
    <scope>NUCLEOTIDE SEQUENCE [LARGE SCALE GENOMIC DNA]</scope>
    <source>
        <strain evidence="7">ATCC 700550 / JCM 31522 / CIP 106686 / LMG 19005 / NCIMB 14063 / MR-1</strain>
    </source>
</reference>
<dbReference type="HOGENOM" id="CLU_158637_3_0_6"/>
<keyword evidence="3" id="KW-0862">Zinc</keyword>
<keyword evidence="2" id="KW-0863">Zinc-finger</keyword>
<feature type="zinc finger region" description="dksA C4-type" evidence="4">
    <location>
        <begin position="41"/>
        <end position="65"/>
    </location>
</feature>
<feature type="domain" description="Zinc finger DksA/TraR C4-type" evidence="5">
    <location>
        <begin position="41"/>
        <end position="71"/>
    </location>
</feature>
<evidence type="ECO:0000256" key="4">
    <source>
        <dbReference type="PROSITE-ProRule" id="PRU00510"/>
    </source>
</evidence>
<protein>
    <submittedName>
        <fullName evidence="6">Mu phage Mom translational regulator Com</fullName>
    </submittedName>
</protein>
<dbReference type="OrthoDB" id="962301at2"/>
<dbReference type="SUPFAM" id="SSF57716">
    <property type="entry name" value="Glucocorticoid receptor-like (DNA-binding domain)"/>
    <property type="match status" value="1"/>
</dbReference>